<accession>A0A3N9X2J3</accession>
<keyword evidence="2" id="KW-0201">Cytochrome c-type biogenesis</keyword>
<dbReference type="GO" id="GO:0016209">
    <property type="term" value="F:antioxidant activity"/>
    <property type="evidence" value="ECO:0007669"/>
    <property type="project" value="InterPro"/>
</dbReference>
<reference evidence="7 8" key="1">
    <citation type="submission" date="2018-05" db="EMBL/GenBank/DDBJ databases">
        <title>Micromonospora from Atacama Desert.</title>
        <authorList>
            <person name="Carro L."/>
            <person name="Goodfellow M."/>
            <person name="Klenk H.-P."/>
        </authorList>
    </citation>
    <scope>NUCLEOTIDE SEQUENCE [LARGE SCALE GENOMIC DNA]</scope>
    <source>
        <strain evidence="7 8">LB39</strain>
    </source>
</reference>
<evidence type="ECO:0000256" key="3">
    <source>
        <dbReference type="ARBA" id="ARBA00022968"/>
    </source>
</evidence>
<keyword evidence="4" id="KW-1015">Disulfide bond</keyword>
<dbReference type="PROSITE" id="PS51352">
    <property type="entry name" value="THIOREDOXIN_2"/>
    <property type="match status" value="1"/>
</dbReference>
<evidence type="ECO:0000256" key="4">
    <source>
        <dbReference type="ARBA" id="ARBA00023157"/>
    </source>
</evidence>
<evidence type="ECO:0000256" key="5">
    <source>
        <dbReference type="ARBA" id="ARBA00023284"/>
    </source>
</evidence>
<dbReference type="Pfam" id="PF00578">
    <property type="entry name" value="AhpC-TSA"/>
    <property type="match status" value="1"/>
</dbReference>
<protein>
    <submittedName>
        <fullName evidence="7">Alkyl hydroperoxide reductase</fullName>
    </submittedName>
</protein>
<dbReference type="InterPro" id="IPR017937">
    <property type="entry name" value="Thioredoxin_CS"/>
</dbReference>
<proteinExistence type="predicted"/>
<evidence type="ECO:0000256" key="1">
    <source>
        <dbReference type="ARBA" id="ARBA00004196"/>
    </source>
</evidence>
<dbReference type="InterPro" id="IPR050553">
    <property type="entry name" value="Thioredoxin_ResA/DsbE_sf"/>
</dbReference>
<dbReference type="PANTHER" id="PTHR42852">
    <property type="entry name" value="THIOL:DISULFIDE INTERCHANGE PROTEIN DSBE"/>
    <property type="match status" value="1"/>
</dbReference>
<dbReference type="OrthoDB" id="9796554at2"/>
<dbReference type="GO" id="GO:0030313">
    <property type="term" value="C:cell envelope"/>
    <property type="evidence" value="ECO:0007669"/>
    <property type="project" value="UniProtKB-SubCell"/>
</dbReference>
<evidence type="ECO:0000313" key="8">
    <source>
        <dbReference type="Proteomes" id="UP000282312"/>
    </source>
</evidence>
<dbReference type="Proteomes" id="UP000282312">
    <property type="component" value="Unassembled WGS sequence"/>
</dbReference>
<dbReference type="InterPro" id="IPR036249">
    <property type="entry name" value="Thioredoxin-like_sf"/>
</dbReference>
<dbReference type="InterPro" id="IPR013766">
    <property type="entry name" value="Thioredoxin_domain"/>
</dbReference>
<dbReference type="PROSITE" id="PS00194">
    <property type="entry name" value="THIOREDOXIN_1"/>
    <property type="match status" value="1"/>
</dbReference>
<comment type="caution">
    <text evidence="7">The sequence shown here is derived from an EMBL/GenBank/DDBJ whole genome shotgun (WGS) entry which is preliminary data.</text>
</comment>
<dbReference type="EMBL" id="QGSZ01000126">
    <property type="protein sequence ID" value="RQX07069.1"/>
    <property type="molecule type" value="Genomic_DNA"/>
</dbReference>
<keyword evidence="5" id="KW-0676">Redox-active center</keyword>
<dbReference type="CDD" id="cd02966">
    <property type="entry name" value="TlpA_like_family"/>
    <property type="match status" value="1"/>
</dbReference>
<keyword evidence="3" id="KW-0812">Transmembrane</keyword>
<keyword evidence="8" id="KW-1185">Reference proteome</keyword>
<dbReference type="GO" id="GO:0016491">
    <property type="term" value="F:oxidoreductase activity"/>
    <property type="evidence" value="ECO:0007669"/>
    <property type="project" value="InterPro"/>
</dbReference>
<dbReference type="GO" id="GO:0017004">
    <property type="term" value="P:cytochrome complex assembly"/>
    <property type="evidence" value="ECO:0007669"/>
    <property type="project" value="UniProtKB-KW"/>
</dbReference>
<dbReference type="Gene3D" id="3.40.30.10">
    <property type="entry name" value="Glutaredoxin"/>
    <property type="match status" value="1"/>
</dbReference>
<keyword evidence="3" id="KW-0735">Signal-anchor</keyword>
<feature type="domain" description="Thioredoxin" evidence="6">
    <location>
        <begin position="43"/>
        <end position="183"/>
    </location>
</feature>
<dbReference type="PANTHER" id="PTHR42852:SF6">
    <property type="entry name" value="THIOL:DISULFIDE INTERCHANGE PROTEIN DSBE"/>
    <property type="match status" value="1"/>
</dbReference>
<evidence type="ECO:0000259" key="6">
    <source>
        <dbReference type="PROSITE" id="PS51352"/>
    </source>
</evidence>
<dbReference type="InterPro" id="IPR000866">
    <property type="entry name" value="AhpC/TSA"/>
</dbReference>
<dbReference type="SUPFAM" id="SSF52833">
    <property type="entry name" value="Thioredoxin-like"/>
    <property type="match status" value="1"/>
</dbReference>
<gene>
    <name evidence="7" type="ORF">DLJ59_03660</name>
</gene>
<organism evidence="7 8">
    <name type="scientific">Micromonospora inaquosa</name>
    <dbReference type="NCBI Taxonomy" id="2203716"/>
    <lineage>
        <taxon>Bacteria</taxon>
        <taxon>Bacillati</taxon>
        <taxon>Actinomycetota</taxon>
        <taxon>Actinomycetes</taxon>
        <taxon>Micromonosporales</taxon>
        <taxon>Micromonosporaceae</taxon>
        <taxon>Micromonospora</taxon>
    </lineage>
</organism>
<sequence>MEVAVHRRFLIIGIATLLASAVGGCDQAVDRGDAAPLRTEFSAHERPAGPELAGTLLDGTTFDPVPLRGNVVVVNFWASWCAPCRAEADDLEAAYQATREAGVAFLGVNTQDGKDAASAFSHGTLTYPSLFDPPGRTVLQFRQMPPKTLPTTVILDRAGRIAVMFSRPVLQPELEQAVVQLAAESD</sequence>
<dbReference type="PROSITE" id="PS51257">
    <property type="entry name" value="PROKAR_LIPOPROTEIN"/>
    <property type="match status" value="1"/>
</dbReference>
<evidence type="ECO:0000256" key="2">
    <source>
        <dbReference type="ARBA" id="ARBA00022748"/>
    </source>
</evidence>
<dbReference type="AlphaFoldDB" id="A0A3N9X2J3"/>
<evidence type="ECO:0000313" key="7">
    <source>
        <dbReference type="EMBL" id="RQX07069.1"/>
    </source>
</evidence>
<comment type="subcellular location">
    <subcellularLocation>
        <location evidence="1">Cell envelope</location>
    </subcellularLocation>
</comment>
<name>A0A3N9X2J3_9ACTN</name>